<dbReference type="Gene3D" id="3.50.50.60">
    <property type="entry name" value="FAD/NAD(P)-binding domain"/>
    <property type="match status" value="1"/>
</dbReference>
<dbReference type="InterPro" id="IPR023753">
    <property type="entry name" value="FAD/NAD-binding_dom"/>
</dbReference>
<evidence type="ECO:0000313" key="3">
    <source>
        <dbReference type="Proteomes" id="UP000227088"/>
    </source>
</evidence>
<sequence length="92" mass="9861">MDRKNVDIAIIGAGPAGLSFALSLAKTGLKIVLVDQQSLDSIAKPQLDGRDIAMTHLSKTILSELNVWQRFPDDAVHPIKEAKVINGPLSST</sequence>
<name>A0A1Y5I142_OLEAN</name>
<evidence type="ECO:0000313" key="2">
    <source>
        <dbReference type="EMBL" id="OUS40952.1"/>
    </source>
</evidence>
<organism evidence="2 3">
    <name type="scientific">Oleispira antarctica</name>
    <dbReference type="NCBI Taxonomy" id="188908"/>
    <lineage>
        <taxon>Bacteria</taxon>
        <taxon>Pseudomonadati</taxon>
        <taxon>Pseudomonadota</taxon>
        <taxon>Gammaproteobacteria</taxon>
        <taxon>Oceanospirillales</taxon>
        <taxon>Oceanospirillaceae</taxon>
        <taxon>Oleispira</taxon>
    </lineage>
</organism>
<proteinExistence type="predicted"/>
<dbReference type="Pfam" id="PF07992">
    <property type="entry name" value="Pyr_redox_2"/>
    <property type="match status" value="1"/>
</dbReference>
<feature type="domain" description="FAD/NAD(P)-binding" evidence="1">
    <location>
        <begin position="7"/>
        <end position="39"/>
    </location>
</feature>
<dbReference type="AlphaFoldDB" id="A0A1Y5I142"/>
<comment type="caution">
    <text evidence="2">The sequence shown here is derived from an EMBL/GenBank/DDBJ whole genome shotgun (WGS) entry which is preliminary data.</text>
</comment>
<reference evidence="3" key="1">
    <citation type="journal article" date="2017" name="Proc. Natl. Acad. Sci. U.S.A.">
        <title>Simulation of Deepwater Horizon oil plume reveals substrate specialization within a complex community of hydrocarbon degraders.</title>
        <authorList>
            <person name="Hu P."/>
            <person name="Dubinsky E.A."/>
            <person name="Probst A.J."/>
            <person name="Wang J."/>
            <person name="Sieber C.M.K."/>
            <person name="Tom L.M."/>
            <person name="Gardinali P."/>
            <person name="Banfield J.F."/>
            <person name="Atlas R.M."/>
            <person name="Andersen G.L."/>
        </authorList>
    </citation>
    <scope>NUCLEOTIDE SEQUENCE [LARGE SCALE GENOMIC DNA]</scope>
</reference>
<dbReference type="GO" id="GO:0016491">
    <property type="term" value="F:oxidoreductase activity"/>
    <property type="evidence" value="ECO:0007669"/>
    <property type="project" value="InterPro"/>
</dbReference>
<dbReference type="SUPFAM" id="SSF51905">
    <property type="entry name" value="FAD/NAD(P)-binding domain"/>
    <property type="match status" value="1"/>
</dbReference>
<dbReference type="EMBL" id="MABE01000197">
    <property type="protein sequence ID" value="OUS40952.1"/>
    <property type="molecule type" value="Genomic_DNA"/>
</dbReference>
<accession>A0A1Y5I142</accession>
<dbReference type="InterPro" id="IPR036188">
    <property type="entry name" value="FAD/NAD-bd_sf"/>
</dbReference>
<feature type="non-terminal residue" evidence="2">
    <location>
        <position position="92"/>
    </location>
</feature>
<evidence type="ECO:0000259" key="1">
    <source>
        <dbReference type="Pfam" id="PF07992"/>
    </source>
</evidence>
<dbReference type="Proteomes" id="UP000227088">
    <property type="component" value="Unassembled WGS sequence"/>
</dbReference>
<protein>
    <recommendedName>
        <fullName evidence="1">FAD/NAD(P)-binding domain-containing protein</fullName>
    </recommendedName>
</protein>
<gene>
    <name evidence="2" type="ORF">A9R00_03415</name>
</gene>